<evidence type="ECO:0000313" key="7">
    <source>
        <dbReference type="Proteomes" id="UP000652761"/>
    </source>
</evidence>
<dbReference type="EMBL" id="NMUH01001589">
    <property type="protein sequence ID" value="MQL93694.1"/>
    <property type="molecule type" value="Genomic_DNA"/>
</dbReference>
<feature type="domain" description="CCT" evidence="5">
    <location>
        <begin position="129"/>
        <end position="171"/>
    </location>
</feature>
<evidence type="ECO:0000256" key="2">
    <source>
        <dbReference type="ARBA" id="ARBA00023242"/>
    </source>
</evidence>
<dbReference type="Pfam" id="PF06203">
    <property type="entry name" value="CCT"/>
    <property type="match status" value="1"/>
</dbReference>
<evidence type="ECO:0000256" key="3">
    <source>
        <dbReference type="PROSITE-ProRule" id="PRU00357"/>
    </source>
</evidence>
<dbReference type="PANTHER" id="PTHR31319">
    <property type="entry name" value="ZINC FINGER PROTEIN CONSTANS-LIKE 4"/>
    <property type="match status" value="1"/>
</dbReference>
<feature type="compositionally biased region" description="Low complexity" evidence="4">
    <location>
        <begin position="183"/>
        <end position="195"/>
    </location>
</feature>
<dbReference type="AlphaFoldDB" id="A0A843VKC2"/>
<keyword evidence="7" id="KW-1185">Reference proteome</keyword>
<feature type="non-terminal residue" evidence="6">
    <location>
        <position position="1"/>
    </location>
</feature>
<evidence type="ECO:0000259" key="5">
    <source>
        <dbReference type="PROSITE" id="PS51017"/>
    </source>
</evidence>
<sequence>YHLYPPSPPHRASLAPSAGAGGGFLGPAASPSLPSSFLQSSGSSADSVLSLHNHLLERSHHHCNGGGGGMNGSAHDQHDYFDHFPSAMQATNSLRPLPGTESCTQEVGGAGGAAAMAGGRVGRYTAEERKERIERYRSKRNHRNFQKKITYACRKTLADSRPRVRGRFARNGEAEPEPEAEAGEVSSCNNSSSQSGGEYCFGWRPAADDEDEYGGDPDFWDNFLDTMSMNNPMIYS</sequence>
<evidence type="ECO:0000313" key="6">
    <source>
        <dbReference type="EMBL" id="MQL93694.1"/>
    </source>
</evidence>
<feature type="region of interest" description="Disordered" evidence="4">
    <location>
        <begin position="162"/>
        <end position="203"/>
    </location>
</feature>
<proteinExistence type="predicted"/>
<dbReference type="GO" id="GO:0009909">
    <property type="term" value="P:regulation of flower development"/>
    <property type="evidence" value="ECO:0007669"/>
    <property type="project" value="InterPro"/>
</dbReference>
<comment type="caution">
    <text evidence="6">The sequence shown here is derived from an EMBL/GenBank/DDBJ whole genome shotgun (WGS) entry which is preliminary data.</text>
</comment>
<evidence type="ECO:0000256" key="4">
    <source>
        <dbReference type="SAM" id="MobiDB-lite"/>
    </source>
</evidence>
<gene>
    <name evidence="6" type="ORF">Taro_026346</name>
</gene>
<accession>A0A843VKC2</accession>
<keyword evidence="2 3" id="KW-0539">Nucleus</keyword>
<feature type="region of interest" description="Disordered" evidence="4">
    <location>
        <begin position="60"/>
        <end position="115"/>
    </location>
</feature>
<dbReference type="PANTHER" id="PTHR31319:SF114">
    <property type="entry name" value="OS12G0262400 PROTEIN"/>
    <property type="match status" value="1"/>
</dbReference>
<organism evidence="6 7">
    <name type="scientific">Colocasia esculenta</name>
    <name type="common">Wild taro</name>
    <name type="synonym">Arum esculentum</name>
    <dbReference type="NCBI Taxonomy" id="4460"/>
    <lineage>
        <taxon>Eukaryota</taxon>
        <taxon>Viridiplantae</taxon>
        <taxon>Streptophyta</taxon>
        <taxon>Embryophyta</taxon>
        <taxon>Tracheophyta</taxon>
        <taxon>Spermatophyta</taxon>
        <taxon>Magnoliopsida</taxon>
        <taxon>Liliopsida</taxon>
        <taxon>Araceae</taxon>
        <taxon>Aroideae</taxon>
        <taxon>Colocasieae</taxon>
        <taxon>Colocasia</taxon>
    </lineage>
</organism>
<dbReference type="OrthoDB" id="153872at2759"/>
<reference evidence="6" key="1">
    <citation type="submission" date="2017-07" db="EMBL/GenBank/DDBJ databases">
        <title>Taro Niue Genome Assembly and Annotation.</title>
        <authorList>
            <person name="Atibalentja N."/>
            <person name="Keating K."/>
            <person name="Fields C.J."/>
        </authorList>
    </citation>
    <scope>NUCLEOTIDE SEQUENCE</scope>
    <source>
        <strain evidence="6">Niue_2</strain>
        <tissue evidence="6">Leaf</tissue>
    </source>
</reference>
<comment type="subcellular location">
    <subcellularLocation>
        <location evidence="1 3">Nucleus</location>
    </subcellularLocation>
</comment>
<dbReference type="GO" id="GO:0003700">
    <property type="term" value="F:DNA-binding transcription factor activity"/>
    <property type="evidence" value="ECO:0007669"/>
    <property type="project" value="TreeGrafter"/>
</dbReference>
<dbReference type="InterPro" id="IPR010402">
    <property type="entry name" value="CCT_domain"/>
</dbReference>
<name>A0A843VKC2_COLES</name>
<dbReference type="Proteomes" id="UP000652761">
    <property type="component" value="Unassembled WGS sequence"/>
</dbReference>
<evidence type="ECO:0000256" key="1">
    <source>
        <dbReference type="ARBA" id="ARBA00004123"/>
    </source>
</evidence>
<protein>
    <recommendedName>
        <fullName evidence="5">CCT domain-containing protein</fullName>
    </recommendedName>
</protein>
<dbReference type="PROSITE" id="PS51017">
    <property type="entry name" value="CCT"/>
    <property type="match status" value="1"/>
</dbReference>
<dbReference type="InterPro" id="IPR045281">
    <property type="entry name" value="CONSTANS-like"/>
</dbReference>
<dbReference type="GO" id="GO:0005634">
    <property type="term" value="C:nucleus"/>
    <property type="evidence" value="ECO:0007669"/>
    <property type="project" value="UniProtKB-SubCell"/>
</dbReference>